<evidence type="ECO:0008006" key="3">
    <source>
        <dbReference type="Google" id="ProtNLM"/>
    </source>
</evidence>
<dbReference type="Proteomes" id="UP000070620">
    <property type="component" value="Unassembled WGS sequence"/>
</dbReference>
<evidence type="ECO:0000313" key="2">
    <source>
        <dbReference type="Proteomes" id="UP000070620"/>
    </source>
</evidence>
<accession>A0A136PW85</accession>
<sequence length="122" mass="13264">MSPHPTCAGSRVGGYHLYSEDTTLSLFVYYSPANGGTNCVWVQKEQNTGTRGTPEWMYVSIARCATNNPNNCGTRSGRDTDSGNFQYYAGPVTTSSTASRCIVIDVAYRNFGTVERGPFHCG</sequence>
<protein>
    <recommendedName>
        <fullName evidence="3">Spore-associated protein A</fullName>
    </recommendedName>
</protein>
<name>A0A136PW85_9ACTN</name>
<dbReference type="AlphaFoldDB" id="A0A136PW85"/>
<keyword evidence="2" id="KW-1185">Reference proteome</keyword>
<proteinExistence type="predicted"/>
<reference evidence="1 2" key="1">
    <citation type="submission" date="2016-01" db="EMBL/GenBank/DDBJ databases">
        <title>Whole genome sequence and analysis of Micromonospora rosaria DSM 803, which can produce antibacterial substance rosamicin.</title>
        <authorList>
            <person name="Yang H."/>
            <person name="He X."/>
            <person name="Zhu D."/>
        </authorList>
    </citation>
    <scope>NUCLEOTIDE SEQUENCE [LARGE SCALE GENOMIC DNA]</scope>
    <source>
        <strain evidence="1 2">DSM 803</strain>
    </source>
</reference>
<dbReference type="RefSeq" id="WP_067362147.1">
    <property type="nucleotide sequence ID" value="NZ_JBIUBN010000032.1"/>
</dbReference>
<gene>
    <name evidence="1" type="ORF">AWW66_08230</name>
</gene>
<evidence type="ECO:0000313" key="1">
    <source>
        <dbReference type="EMBL" id="KXK62426.1"/>
    </source>
</evidence>
<comment type="caution">
    <text evidence="1">The sequence shown here is derived from an EMBL/GenBank/DDBJ whole genome shotgun (WGS) entry which is preliminary data.</text>
</comment>
<dbReference type="EMBL" id="LRQV01000019">
    <property type="protein sequence ID" value="KXK62426.1"/>
    <property type="molecule type" value="Genomic_DNA"/>
</dbReference>
<organism evidence="1 2">
    <name type="scientific">Micromonospora rosaria</name>
    <dbReference type="NCBI Taxonomy" id="47874"/>
    <lineage>
        <taxon>Bacteria</taxon>
        <taxon>Bacillati</taxon>
        <taxon>Actinomycetota</taxon>
        <taxon>Actinomycetes</taxon>
        <taxon>Micromonosporales</taxon>
        <taxon>Micromonosporaceae</taxon>
        <taxon>Micromonospora</taxon>
    </lineage>
</organism>